<dbReference type="Pfam" id="PF00201">
    <property type="entry name" value="UDPGT"/>
    <property type="match status" value="3"/>
</dbReference>
<accession>A0ABQ9K769</accession>
<feature type="transmembrane region" description="Helical" evidence="4">
    <location>
        <begin position="762"/>
        <end position="790"/>
    </location>
</feature>
<protein>
    <recommendedName>
        <fullName evidence="8">UDP-glycosyltransferases domain-containing protein</fullName>
    </recommendedName>
</protein>
<keyword evidence="4" id="KW-1133">Transmembrane helix</keyword>
<dbReference type="PROSITE" id="PS00375">
    <property type="entry name" value="UDPGT"/>
    <property type="match status" value="1"/>
</dbReference>
<evidence type="ECO:0000256" key="1">
    <source>
        <dbReference type="ARBA" id="ARBA00009995"/>
    </source>
</evidence>
<sequence length="806" mass="91267">MTLQKILCTVLLFTIHLVSSSSAYNILGVFPHLGKSHFDVFLPLMKSLAEKGHNVTVISNFPLSDSFPNYKDIDLGGRSHAFVDVVDLTMQRPTSRMAKITNNFILANMAKLSCELGLRSKALKDFLKSDDKYDLMLIEFFNSDCFLSLAYKVKAPIIGVSSCTLMPWNSDRFANPINTAYIPNNNMDYSVQMTFYERLENTLVTLYHRYYYEYVVIGRDEKLSRRYIGHEASQLRDFVNNSSMLLVNSHFSLNLPRPLVPNVVEIGGIHIGQPQPLSESKAYNILGVFPHIGKSHFDVFSPLLKALAQKGHNITVLSHFPLEKPIANYKDIEIEATSNFLADGLDINRFSSGGKLLKYYGTPALLAFLSNTTCDLGLGSKAVQNFLSSKEKFDLMIIELFNSDCFLGLSHKVKAPIVGISSSTLMPWTSERFGNPSHTAYIPNNFLDHSDRMTFFERLENTVVTVLHQLVYDYYVRSQDERLIRKHISTKASQIQEVVMNISLLLANTHFTLNLPRPLVPNVVEVGGLHIGKVRPLSKHLEKWVSGAPEGVIYFSLGSMIKGHTFPDDKRNAFLNAFKRLPQRVLWKWEDEMEGKPDNVMIQKWMPQLDILCHPNVKVFISHGGLLGTTEAVHCGVPVIVMPQFGDQHTNAKALEASGGGVILHLSDATEDTVYKALKKSPESWINFNENGVTGVCKDFVEIPTNRRDGSFRQKSKELSERFRDRPLPPLETAIYWVEYVARHRGAPHMRTAAVNMPFYKYYLIDVAAFLLLVFGVWCYVSFLVIRFIVRKTVKRKTETPKEKTT</sequence>
<keyword evidence="7" id="KW-1185">Reference proteome</keyword>
<dbReference type="InterPro" id="IPR050271">
    <property type="entry name" value="UDP-glycosyltransferase"/>
</dbReference>
<dbReference type="InterPro" id="IPR035595">
    <property type="entry name" value="UDP_glycos_trans_CS"/>
</dbReference>
<keyword evidence="4" id="KW-0472">Membrane</keyword>
<dbReference type="SUPFAM" id="SSF53756">
    <property type="entry name" value="UDP-Glycosyltransferase/glycogen phosphorylase"/>
    <property type="match status" value="2"/>
</dbReference>
<feature type="chain" id="PRO_5045481379" description="UDP-glycosyltransferases domain-containing protein" evidence="5">
    <location>
        <begin position="24"/>
        <end position="806"/>
    </location>
</feature>
<evidence type="ECO:0008006" key="8">
    <source>
        <dbReference type="Google" id="ProtNLM"/>
    </source>
</evidence>
<evidence type="ECO:0000256" key="5">
    <source>
        <dbReference type="SAM" id="SignalP"/>
    </source>
</evidence>
<keyword evidence="4" id="KW-0812">Transmembrane</keyword>
<dbReference type="Gene3D" id="3.40.50.2000">
    <property type="entry name" value="Glycogen Phosphorylase B"/>
    <property type="match status" value="2"/>
</dbReference>
<evidence type="ECO:0000313" key="6">
    <source>
        <dbReference type="EMBL" id="KAJ8985463.1"/>
    </source>
</evidence>
<dbReference type="PANTHER" id="PTHR48043:SF114">
    <property type="entry name" value="IP04436P-RELATED"/>
    <property type="match status" value="1"/>
</dbReference>
<dbReference type="InterPro" id="IPR002213">
    <property type="entry name" value="UDP_glucos_trans"/>
</dbReference>
<comment type="caution">
    <text evidence="6">The sequence shown here is derived from an EMBL/GenBank/DDBJ whole genome shotgun (WGS) entry which is preliminary data.</text>
</comment>
<evidence type="ECO:0000256" key="3">
    <source>
        <dbReference type="ARBA" id="ARBA00022679"/>
    </source>
</evidence>
<proteinExistence type="inferred from homology"/>
<organism evidence="6 7">
    <name type="scientific">Molorchus minor</name>
    <dbReference type="NCBI Taxonomy" id="1323400"/>
    <lineage>
        <taxon>Eukaryota</taxon>
        <taxon>Metazoa</taxon>
        <taxon>Ecdysozoa</taxon>
        <taxon>Arthropoda</taxon>
        <taxon>Hexapoda</taxon>
        <taxon>Insecta</taxon>
        <taxon>Pterygota</taxon>
        <taxon>Neoptera</taxon>
        <taxon>Endopterygota</taxon>
        <taxon>Coleoptera</taxon>
        <taxon>Polyphaga</taxon>
        <taxon>Cucujiformia</taxon>
        <taxon>Chrysomeloidea</taxon>
        <taxon>Cerambycidae</taxon>
        <taxon>Lamiinae</taxon>
        <taxon>Monochamini</taxon>
        <taxon>Molorchus</taxon>
    </lineage>
</organism>
<name>A0ABQ9K769_9CUCU</name>
<keyword evidence="5" id="KW-0732">Signal</keyword>
<comment type="similarity">
    <text evidence="1">Belongs to the UDP-glycosyltransferase family.</text>
</comment>
<dbReference type="EMBL" id="JAPWTJ010000013">
    <property type="protein sequence ID" value="KAJ8985463.1"/>
    <property type="molecule type" value="Genomic_DNA"/>
</dbReference>
<feature type="signal peptide" evidence="5">
    <location>
        <begin position="1"/>
        <end position="23"/>
    </location>
</feature>
<keyword evidence="3" id="KW-0808">Transferase</keyword>
<evidence type="ECO:0000256" key="2">
    <source>
        <dbReference type="ARBA" id="ARBA00022676"/>
    </source>
</evidence>
<dbReference type="PANTHER" id="PTHR48043">
    <property type="entry name" value="EG:EG0003.4 PROTEIN-RELATED"/>
    <property type="match status" value="1"/>
</dbReference>
<reference evidence="6" key="1">
    <citation type="journal article" date="2023" name="Insect Mol. Biol.">
        <title>Genome sequencing provides insights into the evolution of gene families encoding plant cell wall-degrading enzymes in longhorned beetles.</title>
        <authorList>
            <person name="Shin N.R."/>
            <person name="Okamura Y."/>
            <person name="Kirsch R."/>
            <person name="Pauchet Y."/>
        </authorList>
    </citation>
    <scope>NUCLEOTIDE SEQUENCE</scope>
    <source>
        <strain evidence="6">MMC_N1</strain>
    </source>
</reference>
<evidence type="ECO:0000313" key="7">
    <source>
        <dbReference type="Proteomes" id="UP001162164"/>
    </source>
</evidence>
<gene>
    <name evidence="6" type="ORF">NQ317_015002</name>
</gene>
<dbReference type="CDD" id="cd03784">
    <property type="entry name" value="GT1_Gtf-like"/>
    <property type="match status" value="1"/>
</dbReference>
<dbReference type="Proteomes" id="UP001162164">
    <property type="component" value="Unassembled WGS sequence"/>
</dbReference>
<keyword evidence="2" id="KW-0328">Glycosyltransferase</keyword>
<evidence type="ECO:0000256" key="4">
    <source>
        <dbReference type="SAM" id="Phobius"/>
    </source>
</evidence>